<organism evidence="1 2">
    <name type="scientific">Pseudomonas kurunegalensis</name>
    <dbReference type="NCBI Taxonomy" id="485880"/>
    <lineage>
        <taxon>Bacteria</taxon>
        <taxon>Pseudomonadati</taxon>
        <taxon>Pseudomonadota</taxon>
        <taxon>Gammaproteobacteria</taxon>
        <taxon>Pseudomonadales</taxon>
        <taxon>Pseudomonadaceae</taxon>
        <taxon>Pseudomonas</taxon>
    </lineage>
</organism>
<proteinExistence type="predicted"/>
<evidence type="ECO:0000313" key="1">
    <source>
        <dbReference type="EMBL" id="MBV4513865.1"/>
    </source>
</evidence>
<reference evidence="1 2" key="1">
    <citation type="journal article" date="2020" name="Microorganisms">
        <title>Reliable Identification of Environmental Pseudomonas Isolates Using the rpoD Gene.</title>
        <authorList>
            <consortium name="The Broad Institute Genome Sequencing Platform"/>
            <person name="Girard L."/>
            <person name="Lood C."/>
            <person name="Rokni-Zadeh H."/>
            <person name="van Noort V."/>
            <person name="Lavigne R."/>
            <person name="De Mot R."/>
        </authorList>
    </citation>
    <scope>NUCLEOTIDE SEQUENCE [LARGE SCALE GENOMIC DNA]</scope>
    <source>
        <strain evidence="1 2">RW1P2</strain>
    </source>
</reference>
<gene>
    <name evidence="1" type="ORF">HU758_001390</name>
</gene>
<accession>A0ACC5UHL6</accession>
<protein>
    <submittedName>
        <fullName evidence="1">Uncharacterized protein</fullName>
    </submittedName>
</protein>
<keyword evidence="2" id="KW-1185">Reference proteome</keyword>
<evidence type="ECO:0000313" key="2">
    <source>
        <dbReference type="Proteomes" id="UP000624243"/>
    </source>
</evidence>
<comment type="caution">
    <text evidence="1">The sequence shown here is derived from an EMBL/GenBank/DDBJ whole genome shotgun (WGS) entry which is preliminary data.</text>
</comment>
<sequence length="166" mass="19021">MNVYVEVSAMESQSIKAVPAVKAFTSEQRLRLASYLNERSDLKQMALLSLLANGYRYNELVSAKVSKTRQDYCYFAEISKSKCRTDQPQLYFGKHVTDWIAFASLKPGALLFSSERFKKKPMSRVVLTRMVKSWLVVMGCEDEVDLGALQLFRRKALATRRTAFRT</sequence>
<dbReference type="EMBL" id="JABWSB020000001">
    <property type="protein sequence ID" value="MBV4513865.1"/>
    <property type="molecule type" value="Genomic_DNA"/>
</dbReference>
<dbReference type="Proteomes" id="UP000624243">
    <property type="component" value="Unassembled WGS sequence"/>
</dbReference>
<name>A0ACC5UHL6_9PSED</name>